<evidence type="ECO:0000313" key="1">
    <source>
        <dbReference type="EMBL" id="HER40922.1"/>
    </source>
</evidence>
<name>A0A7C2MEU7_9FLAO</name>
<sequence length="67" mass="7535">MEVMLADGMVFTASYNGKITILKEGSEFEIINQVDLGEKIGASPVAMDNLLYIRTDKYLFAFINQQQ</sequence>
<protein>
    <submittedName>
        <fullName evidence="1">Uncharacterized protein</fullName>
    </submittedName>
</protein>
<organism evidence="1">
    <name type="scientific">Salinimicrobium catena</name>
    <dbReference type="NCBI Taxonomy" id="390640"/>
    <lineage>
        <taxon>Bacteria</taxon>
        <taxon>Pseudomonadati</taxon>
        <taxon>Bacteroidota</taxon>
        <taxon>Flavobacteriia</taxon>
        <taxon>Flavobacteriales</taxon>
        <taxon>Flavobacteriaceae</taxon>
        <taxon>Salinimicrobium</taxon>
    </lineage>
</organism>
<dbReference type="EMBL" id="DSEE01000495">
    <property type="protein sequence ID" value="HER40922.1"/>
    <property type="molecule type" value="Genomic_DNA"/>
</dbReference>
<comment type="caution">
    <text evidence="1">The sequence shown here is derived from an EMBL/GenBank/DDBJ whole genome shotgun (WGS) entry which is preliminary data.</text>
</comment>
<dbReference type="Proteomes" id="UP000885753">
    <property type="component" value="Unassembled WGS sequence"/>
</dbReference>
<reference evidence="1" key="1">
    <citation type="journal article" date="2020" name="mSystems">
        <title>Genome- and Community-Level Interaction Insights into Carbon Utilization and Element Cycling Functions of Hydrothermarchaeota in Hydrothermal Sediment.</title>
        <authorList>
            <person name="Zhou Z."/>
            <person name="Liu Y."/>
            <person name="Xu W."/>
            <person name="Pan J."/>
            <person name="Luo Z.H."/>
            <person name="Li M."/>
        </authorList>
    </citation>
    <scope>NUCLEOTIDE SEQUENCE [LARGE SCALE GENOMIC DNA]</scope>
    <source>
        <strain evidence="1">SpSt-1235</strain>
    </source>
</reference>
<dbReference type="AlphaFoldDB" id="A0A7C2MEU7"/>
<accession>A0A7C2MEU7</accession>
<gene>
    <name evidence="1" type="ORF">ENO10_06855</name>
</gene>
<proteinExistence type="predicted"/>